<dbReference type="PANTHER" id="PTHR48081:SF13">
    <property type="entry name" value="ALPHA_BETA HYDROLASE"/>
    <property type="match status" value="1"/>
</dbReference>
<evidence type="ECO:0000259" key="2">
    <source>
        <dbReference type="Pfam" id="PF20434"/>
    </source>
</evidence>
<dbReference type="Pfam" id="PF20434">
    <property type="entry name" value="BD-FAE"/>
    <property type="match status" value="1"/>
</dbReference>
<keyword evidence="4" id="KW-1185">Reference proteome</keyword>
<evidence type="ECO:0000313" key="4">
    <source>
        <dbReference type="Proteomes" id="UP000644507"/>
    </source>
</evidence>
<dbReference type="GO" id="GO:0016787">
    <property type="term" value="F:hydrolase activity"/>
    <property type="evidence" value="ECO:0007669"/>
    <property type="project" value="UniProtKB-KW"/>
</dbReference>
<gene>
    <name evidence="3" type="ORF">GCM10007100_06750</name>
</gene>
<reference evidence="3" key="2">
    <citation type="submission" date="2020-09" db="EMBL/GenBank/DDBJ databases">
        <authorList>
            <person name="Sun Q."/>
            <person name="Kim S."/>
        </authorList>
    </citation>
    <scope>NUCLEOTIDE SEQUENCE</scope>
    <source>
        <strain evidence="3">KCTC 12988</strain>
    </source>
</reference>
<accession>A0A918WG22</accession>
<dbReference type="InterPro" id="IPR029058">
    <property type="entry name" value="AB_hydrolase_fold"/>
</dbReference>
<reference evidence="3" key="1">
    <citation type="journal article" date="2014" name="Int. J. Syst. Evol. Microbiol.">
        <title>Complete genome sequence of Corynebacterium casei LMG S-19264T (=DSM 44701T), isolated from a smear-ripened cheese.</title>
        <authorList>
            <consortium name="US DOE Joint Genome Institute (JGI-PGF)"/>
            <person name="Walter F."/>
            <person name="Albersmeier A."/>
            <person name="Kalinowski J."/>
            <person name="Ruckert C."/>
        </authorList>
    </citation>
    <scope>NUCLEOTIDE SEQUENCE</scope>
    <source>
        <strain evidence="3">KCTC 12988</strain>
    </source>
</reference>
<protein>
    <submittedName>
        <fullName evidence="3">Lipase</fullName>
    </submittedName>
</protein>
<dbReference type="AlphaFoldDB" id="A0A918WG22"/>
<dbReference type="Proteomes" id="UP000644507">
    <property type="component" value="Unassembled WGS sequence"/>
</dbReference>
<dbReference type="PANTHER" id="PTHR48081">
    <property type="entry name" value="AB HYDROLASE SUPERFAMILY PROTEIN C4A8.06C"/>
    <property type="match status" value="1"/>
</dbReference>
<evidence type="ECO:0000256" key="1">
    <source>
        <dbReference type="ARBA" id="ARBA00022801"/>
    </source>
</evidence>
<feature type="domain" description="BD-FAE-like" evidence="2">
    <location>
        <begin position="40"/>
        <end position="241"/>
    </location>
</feature>
<name>A0A918WG22_9BACT</name>
<evidence type="ECO:0000313" key="3">
    <source>
        <dbReference type="EMBL" id="GHC44163.1"/>
    </source>
</evidence>
<dbReference type="Gene3D" id="3.40.50.1820">
    <property type="entry name" value="alpha/beta hydrolase"/>
    <property type="match status" value="1"/>
</dbReference>
<comment type="caution">
    <text evidence="3">The sequence shown here is derived from an EMBL/GenBank/DDBJ whole genome shotgun (WGS) entry which is preliminary data.</text>
</comment>
<sequence>MRGRLLGLVIRSLEIASAMIKGPTYSDLTYAVVEGRELCLDLYLPFWTRSCPLVVFFHGGGWSDGTYKRPGLEWLTGYGFAVATVQYRLTNVATFPAQLHDAKGAIRWLRAHAPEYGYDAGRIGTVGFSSGAHLAMMAGLAQGDDFLEGVIGGNLEASSVVNAVVDYYGATDFILRAQSQPEQTEKPGSVVYKLLGSAVSENESLAQQASPAYHVGENAPPLFVIHGEQDPQVCVDQAHRIVAYYQENQKEVTVEILPEGGHGGAEFFSQKYREQVAAFLREHLC</sequence>
<dbReference type="SUPFAM" id="SSF53474">
    <property type="entry name" value="alpha/beta-Hydrolases"/>
    <property type="match status" value="1"/>
</dbReference>
<proteinExistence type="predicted"/>
<dbReference type="InterPro" id="IPR050300">
    <property type="entry name" value="GDXG_lipolytic_enzyme"/>
</dbReference>
<organism evidence="3 4">
    <name type="scientific">Roseibacillus persicicus</name>
    <dbReference type="NCBI Taxonomy" id="454148"/>
    <lineage>
        <taxon>Bacteria</taxon>
        <taxon>Pseudomonadati</taxon>
        <taxon>Verrucomicrobiota</taxon>
        <taxon>Verrucomicrobiia</taxon>
        <taxon>Verrucomicrobiales</taxon>
        <taxon>Verrucomicrobiaceae</taxon>
        <taxon>Roseibacillus</taxon>
    </lineage>
</organism>
<dbReference type="EMBL" id="BMXI01000002">
    <property type="protein sequence ID" value="GHC44163.1"/>
    <property type="molecule type" value="Genomic_DNA"/>
</dbReference>
<keyword evidence="1" id="KW-0378">Hydrolase</keyword>
<dbReference type="InterPro" id="IPR049492">
    <property type="entry name" value="BD-FAE-like_dom"/>
</dbReference>